<organism evidence="1">
    <name type="scientific">freshwater metagenome</name>
    <dbReference type="NCBI Taxonomy" id="449393"/>
    <lineage>
        <taxon>unclassified sequences</taxon>
        <taxon>metagenomes</taxon>
        <taxon>ecological metagenomes</taxon>
    </lineage>
</organism>
<dbReference type="PANTHER" id="PTHR44656">
    <property type="entry name" value="DEHYDROGENASE/REDUCTASE SDR FAMILY MEMBER 12"/>
    <property type="match status" value="1"/>
</dbReference>
<dbReference type="PANTHER" id="PTHR44656:SF7">
    <property type="entry name" value="DEHYDROGENASE_REDUCTASE SDR FAMILY MEMBER 12"/>
    <property type="match status" value="1"/>
</dbReference>
<evidence type="ECO:0000313" key="1">
    <source>
        <dbReference type="EMBL" id="CAB4540081.1"/>
    </source>
</evidence>
<name>A0A6J6BLW8_9ZZZZ</name>
<protein>
    <submittedName>
        <fullName evidence="1">Unannotated protein</fullName>
    </submittedName>
</protein>
<dbReference type="Pfam" id="PF00106">
    <property type="entry name" value="adh_short"/>
    <property type="match status" value="1"/>
</dbReference>
<dbReference type="AlphaFoldDB" id="A0A6J6BLW8"/>
<proteinExistence type="predicted"/>
<accession>A0A6J6BLW8</accession>
<dbReference type="InterPro" id="IPR052992">
    <property type="entry name" value="SDR_member_12"/>
</dbReference>
<gene>
    <name evidence="1" type="ORF">UFOPK1493_00222</name>
</gene>
<dbReference type="InterPro" id="IPR002347">
    <property type="entry name" value="SDR_fam"/>
</dbReference>
<dbReference type="EMBL" id="CAEZSR010000004">
    <property type="protein sequence ID" value="CAB4540081.1"/>
    <property type="molecule type" value="Genomic_DNA"/>
</dbReference>
<sequence length="336" mass="36143">MGTVSGGVRRAVDVALEVPVVTSFTRIGADVRSRVEGWRVPAPGSLTGRSMVVTGGTSGIGRATAAALAGAGAHVVITGRDARRTNEVARVLSAETGGAVHAEHADMGDLDAVRDLAERLQARLDRLDVLVHNAGALTADRRVSPQGHELTVASQVYGPFLLTTLLLPLLERPERGRVLTVASGGMYAAGLEVEHLEMDERGYRGAEQYARAKRAQVTLNEMWAERYRARCGNDRVVFHAMHPGWADTPGVASSLPVFRRVVGPLLRTADQGADTLVWLAADDEALRSSGGFWLDRRRRSLHRLPTTARTDTAGRRDALWRLVVERGGAVDPTVTS</sequence>
<dbReference type="Gene3D" id="3.40.50.720">
    <property type="entry name" value="NAD(P)-binding Rossmann-like Domain"/>
    <property type="match status" value="1"/>
</dbReference>
<dbReference type="InterPro" id="IPR036291">
    <property type="entry name" value="NAD(P)-bd_dom_sf"/>
</dbReference>
<reference evidence="1" key="1">
    <citation type="submission" date="2020-05" db="EMBL/GenBank/DDBJ databases">
        <authorList>
            <person name="Chiriac C."/>
            <person name="Salcher M."/>
            <person name="Ghai R."/>
            <person name="Kavagutti S V."/>
        </authorList>
    </citation>
    <scope>NUCLEOTIDE SEQUENCE</scope>
</reference>
<dbReference type="SUPFAM" id="SSF51735">
    <property type="entry name" value="NAD(P)-binding Rossmann-fold domains"/>
    <property type="match status" value="1"/>
</dbReference>
<dbReference type="PRINTS" id="PR00081">
    <property type="entry name" value="GDHRDH"/>
</dbReference>